<name>A0A6V7HJJ3_9HYME</name>
<evidence type="ECO:0000313" key="2">
    <source>
        <dbReference type="Proteomes" id="UP000752696"/>
    </source>
</evidence>
<gene>
    <name evidence="1" type="ORF">MHI_LOCUS955183</name>
</gene>
<accession>A0A6V7HJJ3</accession>
<reference evidence="1" key="1">
    <citation type="submission" date="2020-07" db="EMBL/GenBank/DDBJ databases">
        <authorList>
            <person name="Nazaruddin N."/>
        </authorList>
    </citation>
    <scope>NUCLEOTIDE SEQUENCE</scope>
</reference>
<dbReference type="AlphaFoldDB" id="A0A6V7HJJ3"/>
<dbReference type="Proteomes" id="UP000752696">
    <property type="component" value="Unassembled WGS sequence"/>
</dbReference>
<organism evidence="1 2">
    <name type="scientific">Heterotrigona itama</name>
    <dbReference type="NCBI Taxonomy" id="395501"/>
    <lineage>
        <taxon>Eukaryota</taxon>
        <taxon>Metazoa</taxon>
        <taxon>Ecdysozoa</taxon>
        <taxon>Arthropoda</taxon>
        <taxon>Hexapoda</taxon>
        <taxon>Insecta</taxon>
        <taxon>Pterygota</taxon>
        <taxon>Neoptera</taxon>
        <taxon>Endopterygota</taxon>
        <taxon>Hymenoptera</taxon>
        <taxon>Apocrita</taxon>
        <taxon>Aculeata</taxon>
        <taxon>Apoidea</taxon>
        <taxon>Anthophila</taxon>
        <taxon>Apidae</taxon>
        <taxon>Heterotrigona</taxon>
    </lineage>
</organism>
<proteinExistence type="predicted"/>
<sequence length="64" mass="7068">MISETEQFDILACYSSGSSKGNRVHTTVTTGIVTKQGQPEHGRDSHQACLHNGRKIYSMEKSTQ</sequence>
<evidence type="ECO:0000313" key="1">
    <source>
        <dbReference type="EMBL" id="CAD1480640.1"/>
    </source>
</evidence>
<keyword evidence="2" id="KW-1185">Reference proteome</keyword>
<comment type="caution">
    <text evidence="1">The sequence shown here is derived from an EMBL/GenBank/DDBJ whole genome shotgun (WGS) entry which is preliminary data.</text>
</comment>
<protein>
    <submittedName>
        <fullName evidence="1">Uncharacterized protein</fullName>
    </submittedName>
</protein>
<dbReference type="EMBL" id="CAJDYZ010012368">
    <property type="protein sequence ID" value="CAD1480640.1"/>
    <property type="molecule type" value="Genomic_DNA"/>
</dbReference>